<organism evidence="1 2">
    <name type="scientific">Bacillus pumilus</name>
    <name type="common">Bacillus mesentericus</name>
    <dbReference type="NCBI Taxonomy" id="1408"/>
    <lineage>
        <taxon>Bacteria</taxon>
        <taxon>Bacillati</taxon>
        <taxon>Bacillota</taxon>
        <taxon>Bacilli</taxon>
        <taxon>Bacillales</taxon>
        <taxon>Bacillaceae</taxon>
        <taxon>Bacillus</taxon>
    </lineage>
</organism>
<reference evidence="1 2" key="1">
    <citation type="submission" date="2014-12" db="EMBL/GenBank/DDBJ databases">
        <title>Draft Genome Sequences of Five Spore-Forming Food Isolates of Bacillus pumilus.</title>
        <authorList>
            <person name="de Jong A."/>
            <person name="van Heel A.J."/>
            <person name="Montalban-Lopez M."/>
            <person name="Krawczyk A.O."/>
            <person name="Berendsen E.M."/>
            <person name="Wells-Bennik M."/>
            <person name="Kuipers O.P."/>
        </authorList>
    </citation>
    <scope>NUCLEOTIDE SEQUENCE [LARGE SCALE GENOMIC DNA]</scope>
    <source>
        <strain evidence="1 2">B4127</strain>
    </source>
</reference>
<dbReference type="Proteomes" id="UP000031978">
    <property type="component" value="Unassembled WGS sequence"/>
</dbReference>
<evidence type="ECO:0000313" key="2">
    <source>
        <dbReference type="Proteomes" id="UP000031978"/>
    </source>
</evidence>
<comment type="caution">
    <text evidence="1">The sequence shown here is derived from an EMBL/GenBank/DDBJ whole genome shotgun (WGS) entry which is preliminary data.</text>
</comment>
<proteinExistence type="predicted"/>
<dbReference type="RefSeq" id="WP_044141750.1">
    <property type="nucleotide sequence ID" value="NZ_JAHHYF010000001.1"/>
</dbReference>
<dbReference type="EMBL" id="JXCL01000040">
    <property type="protein sequence ID" value="KIL12207.1"/>
    <property type="molecule type" value="Genomic_DNA"/>
</dbReference>
<gene>
    <name evidence="1" type="ORF">B4127_1538</name>
</gene>
<accession>A0AB34QPQ1</accession>
<dbReference type="AlphaFoldDB" id="A0AB34QPQ1"/>
<protein>
    <submittedName>
        <fullName evidence="1">Uncharacterized protein</fullName>
    </submittedName>
</protein>
<evidence type="ECO:0000313" key="1">
    <source>
        <dbReference type="EMBL" id="KIL12207.1"/>
    </source>
</evidence>
<sequence>MKFQDLNHNNSTIVVFEGKEYRTTQNPHVNNDGTHYTAHAVDKMNEEYTIEWEISVVDFENLEDESEACDWENPVSVISL</sequence>
<name>A0AB34QPQ1_BACPU</name>